<evidence type="ECO:0000256" key="1">
    <source>
        <dbReference type="ARBA" id="ARBA00000500"/>
    </source>
</evidence>
<dbReference type="InterPro" id="IPR003337">
    <property type="entry name" value="Trehalose_PPase"/>
</dbReference>
<evidence type="ECO:0000256" key="6">
    <source>
        <dbReference type="ARBA" id="ARBA00022801"/>
    </source>
</evidence>
<dbReference type="AlphaFoldDB" id="A0A3L6FXC4"/>
<dbReference type="InterPro" id="IPR036412">
    <property type="entry name" value="HAD-like_sf"/>
</dbReference>
<sequence>MGSHANGSTCAEDGPPPMEKRKEPAFPLKTMPLHANGWLNDMKLSSPTAVPVNIGNSVAFDPIYRAWTQKYPSALNAFERIAACGKGKKIALFLDYDGTLSPIVDEPDNAVMSDQMREVVRSAALHLPTAIISGRSCDKVVNVFDFVRLTELYYAGSHGMDIMGPVGKTGSVTDHRSSGTNSSKKQDKEMKIFQAASEFLPMIDEVFGLLVDKVRGIDGARVENNKFCVSVHYRNVNEKDWALVARCTDDVLKAYPRLRLSHGRKVAPPDNLLLLRAGDETNCWEMQVLEVRPMVDWNKGKAVEFLLDSLGLADSDEVLPIYIGDDRTDEDAFKVLRGNKRGLGILVSSVPKESQALYSLLDPPEVMDFLKRLVKWKEEEEAQRITVK</sequence>
<dbReference type="Proteomes" id="UP000251960">
    <property type="component" value="Chromosome 2"/>
</dbReference>
<keyword evidence="6" id="KW-0378">Hydrolase</keyword>
<gene>
    <name evidence="8" type="primary">TPP10</name>
    <name evidence="8" type="ORF">Zm00014a_032677</name>
</gene>
<dbReference type="GO" id="GO:0005992">
    <property type="term" value="P:trehalose biosynthetic process"/>
    <property type="evidence" value="ECO:0007669"/>
    <property type="project" value="UniProtKB-UniPathway"/>
</dbReference>
<dbReference type="Gene3D" id="3.40.50.1000">
    <property type="entry name" value="HAD superfamily/HAD-like"/>
    <property type="match status" value="2"/>
</dbReference>
<organism evidence="8">
    <name type="scientific">Zea mays</name>
    <name type="common">Maize</name>
    <dbReference type="NCBI Taxonomy" id="4577"/>
    <lineage>
        <taxon>Eukaryota</taxon>
        <taxon>Viridiplantae</taxon>
        <taxon>Streptophyta</taxon>
        <taxon>Embryophyta</taxon>
        <taxon>Tracheophyta</taxon>
        <taxon>Spermatophyta</taxon>
        <taxon>Magnoliopsida</taxon>
        <taxon>Liliopsida</taxon>
        <taxon>Poales</taxon>
        <taxon>Poaceae</taxon>
        <taxon>PACMAD clade</taxon>
        <taxon>Panicoideae</taxon>
        <taxon>Andropogonodae</taxon>
        <taxon>Andropogoneae</taxon>
        <taxon>Tripsacinae</taxon>
        <taxon>Zea</taxon>
    </lineage>
</organism>
<dbReference type="GO" id="GO:0004805">
    <property type="term" value="F:trehalose-phosphatase activity"/>
    <property type="evidence" value="ECO:0007669"/>
    <property type="project" value="UniProtKB-EC"/>
</dbReference>
<evidence type="ECO:0000256" key="7">
    <source>
        <dbReference type="SAM" id="MobiDB-lite"/>
    </source>
</evidence>
<dbReference type="InterPro" id="IPR023214">
    <property type="entry name" value="HAD_sf"/>
</dbReference>
<dbReference type="SUPFAM" id="SSF56784">
    <property type="entry name" value="HAD-like"/>
    <property type="match status" value="1"/>
</dbReference>
<dbReference type="ExpressionAtlas" id="A0A3L6FXC4">
    <property type="expression patterns" value="baseline and differential"/>
</dbReference>
<comment type="similarity">
    <text evidence="4">Belongs to the trehalose phosphatase family.</text>
</comment>
<protein>
    <recommendedName>
        <fullName evidence="5">trehalose-phosphatase</fullName>
        <ecNumber evidence="5">3.1.3.12</ecNumber>
    </recommendedName>
</protein>
<comment type="catalytic activity">
    <reaction evidence="1">
        <text>alpha,alpha-trehalose 6-phosphate + H2O = alpha,alpha-trehalose + phosphate</text>
        <dbReference type="Rhea" id="RHEA:23420"/>
        <dbReference type="ChEBI" id="CHEBI:15377"/>
        <dbReference type="ChEBI" id="CHEBI:16551"/>
        <dbReference type="ChEBI" id="CHEBI:43474"/>
        <dbReference type="ChEBI" id="CHEBI:58429"/>
        <dbReference type="EC" id="3.1.3.12"/>
    </reaction>
</comment>
<feature type="region of interest" description="Disordered" evidence="7">
    <location>
        <begin position="1"/>
        <end position="23"/>
    </location>
</feature>
<evidence type="ECO:0000256" key="2">
    <source>
        <dbReference type="ARBA" id="ARBA00001968"/>
    </source>
</evidence>
<dbReference type="EC" id="3.1.3.12" evidence="5"/>
<dbReference type="EMBL" id="NCVQ01000003">
    <property type="protein sequence ID" value="PWZ39537.1"/>
    <property type="molecule type" value="Genomic_DNA"/>
</dbReference>
<name>A0A3L6FXC4_MAIZE</name>
<dbReference type="InterPro" id="IPR006379">
    <property type="entry name" value="HAD-SF_hydro_IIB"/>
</dbReference>
<dbReference type="NCBIfam" id="TIGR01484">
    <property type="entry name" value="HAD-SF-IIB"/>
    <property type="match status" value="1"/>
</dbReference>
<dbReference type="PANTHER" id="PTHR43768">
    <property type="entry name" value="TREHALOSE 6-PHOSPHATE PHOSPHATASE"/>
    <property type="match status" value="1"/>
</dbReference>
<comment type="pathway">
    <text evidence="3">Glycan biosynthesis; trehalose biosynthesis.</text>
</comment>
<evidence type="ECO:0000256" key="3">
    <source>
        <dbReference type="ARBA" id="ARBA00005199"/>
    </source>
</evidence>
<comment type="cofactor">
    <cofactor evidence="2">
        <name>a divalent metal cation</name>
        <dbReference type="ChEBI" id="CHEBI:60240"/>
    </cofactor>
</comment>
<dbReference type="UniPathway" id="UPA00299"/>
<evidence type="ECO:0000256" key="4">
    <source>
        <dbReference type="ARBA" id="ARBA00008770"/>
    </source>
</evidence>
<feature type="region of interest" description="Disordered" evidence="7">
    <location>
        <begin position="168"/>
        <end position="187"/>
    </location>
</feature>
<proteinExistence type="inferred from homology"/>
<reference evidence="8" key="1">
    <citation type="journal article" date="2018" name="Nat. Genet.">
        <title>Extensive intraspecific gene order and gene structural variations between Mo17 and other maize genomes.</title>
        <authorList>
            <person name="Sun S."/>
            <person name="Zhou Y."/>
            <person name="Chen J."/>
            <person name="Shi J."/>
            <person name="Zhao H."/>
            <person name="Zhao H."/>
            <person name="Song W."/>
            <person name="Zhang M."/>
            <person name="Cui Y."/>
            <person name="Dong X."/>
            <person name="Liu H."/>
            <person name="Ma X."/>
            <person name="Jiao Y."/>
            <person name="Wang B."/>
            <person name="Wei X."/>
            <person name="Stein J.C."/>
            <person name="Glaubitz J.C."/>
            <person name="Lu F."/>
            <person name="Yu G."/>
            <person name="Liang C."/>
            <person name="Fengler K."/>
            <person name="Li B."/>
            <person name="Rafalski A."/>
            <person name="Schnable P.S."/>
            <person name="Ware D.H."/>
            <person name="Buckler E.S."/>
            <person name="Lai J."/>
        </authorList>
    </citation>
    <scope>NUCLEOTIDE SEQUENCE [LARGE SCALE GENOMIC DNA]</scope>
    <source>
        <tissue evidence="8">Seedling</tissue>
    </source>
</reference>
<comment type="caution">
    <text evidence="8">The sequence shown here is derived from an EMBL/GenBank/DDBJ whole genome shotgun (WGS) entry which is preliminary data.</text>
</comment>
<accession>A0A3L6FXC4</accession>
<dbReference type="Pfam" id="PF02358">
    <property type="entry name" value="Trehalose_PPase"/>
    <property type="match status" value="2"/>
</dbReference>
<dbReference type="InterPro" id="IPR044651">
    <property type="entry name" value="OTSB-like"/>
</dbReference>
<dbReference type="PANTHER" id="PTHR43768:SF54">
    <property type="entry name" value="TREHALOSE-PHOSPHATE PHOSPHATASE 10-RELATED"/>
    <property type="match status" value="1"/>
</dbReference>
<evidence type="ECO:0000313" key="8">
    <source>
        <dbReference type="EMBL" id="PWZ39537.1"/>
    </source>
</evidence>
<evidence type="ECO:0000256" key="5">
    <source>
        <dbReference type="ARBA" id="ARBA00013086"/>
    </source>
</evidence>